<dbReference type="AlphaFoldDB" id="A0A371G3I4"/>
<comment type="caution">
    <text evidence="1">The sequence shown here is derived from an EMBL/GenBank/DDBJ whole genome shotgun (WGS) entry which is preliminary data.</text>
</comment>
<name>A0A371G3I4_MUCPR</name>
<evidence type="ECO:0000313" key="2">
    <source>
        <dbReference type="Proteomes" id="UP000257109"/>
    </source>
</evidence>
<dbReference type="EMBL" id="QJKJ01006876">
    <property type="protein sequence ID" value="RDX85088.1"/>
    <property type="molecule type" value="Genomic_DNA"/>
</dbReference>
<organism evidence="1 2">
    <name type="scientific">Mucuna pruriens</name>
    <name type="common">Velvet bean</name>
    <name type="synonym">Dolichos pruriens</name>
    <dbReference type="NCBI Taxonomy" id="157652"/>
    <lineage>
        <taxon>Eukaryota</taxon>
        <taxon>Viridiplantae</taxon>
        <taxon>Streptophyta</taxon>
        <taxon>Embryophyta</taxon>
        <taxon>Tracheophyta</taxon>
        <taxon>Spermatophyta</taxon>
        <taxon>Magnoliopsida</taxon>
        <taxon>eudicotyledons</taxon>
        <taxon>Gunneridae</taxon>
        <taxon>Pentapetalae</taxon>
        <taxon>rosids</taxon>
        <taxon>fabids</taxon>
        <taxon>Fabales</taxon>
        <taxon>Fabaceae</taxon>
        <taxon>Papilionoideae</taxon>
        <taxon>50 kb inversion clade</taxon>
        <taxon>NPAAA clade</taxon>
        <taxon>indigoferoid/millettioid clade</taxon>
        <taxon>Phaseoleae</taxon>
        <taxon>Mucuna</taxon>
    </lineage>
</organism>
<proteinExistence type="predicted"/>
<sequence>HYKIFNNFWFGSWHSNKQTIISRSPFEAEYQALASAICETLIITLSENKLLSKLFHLLPIFTFDQIANIFTKPLDPTPFQKFLIKLSIINIHLSTCRGLLNLQNSISEVGQFSY</sequence>
<feature type="non-terminal residue" evidence="1">
    <location>
        <position position="1"/>
    </location>
</feature>
<reference evidence="1" key="1">
    <citation type="submission" date="2018-05" db="EMBL/GenBank/DDBJ databases">
        <title>Draft genome of Mucuna pruriens seed.</title>
        <authorList>
            <person name="Nnadi N.E."/>
            <person name="Vos R."/>
            <person name="Hasami M.H."/>
            <person name="Devisetty U.K."/>
            <person name="Aguiy J.C."/>
        </authorList>
    </citation>
    <scope>NUCLEOTIDE SEQUENCE [LARGE SCALE GENOMIC DNA]</scope>
    <source>
        <strain evidence="1">JCA_2017</strain>
    </source>
</reference>
<accession>A0A371G3I4</accession>
<evidence type="ECO:0000313" key="1">
    <source>
        <dbReference type="EMBL" id="RDX85088.1"/>
    </source>
</evidence>
<gene>
    <name evidence="1" type="ORF">CR513_33774</name>
</gene>
<keyword evidence="2" id="KW-1185">Reference proteome</keyword>
<dbReference type="Proteomes" id="UP000257109">
    <property type="component" value="Unassembled WGS sequence"/>
</dbReference>
<protein>
    <recommendedName>
        <fullName evidence="3">Copia protein</fullName>
    </recommendedName>
</protein>
<evidence type="ECO:0008006" key="3">
    <source>
        <dbReference type="Google" id="ProtNLM"/>
    </source>
</evidence>